<accession>A0ABD0STD7</accession>
<proteinExistence type="predicted"/>
<dbReference type="EMBL" id="JBEDNZ010000015">
    <property type="protein sequence ID" value="KAL0828810.1"/>
    <property type="molecule type" value="Genomic_DNA"/>
</dbReference>
<gene>
    <name evidence="4" type="ORF">ABMA27_003573</name>
    <name evidence="3" type="ORF">ABMA28_003723</name>
</gene>
<dbReference type="AlphaFoldDB" id="A0ABD0STD7"/>
<evidence type="ECO:0000256" key="1">
    <source>
        <dbReference type="SAM" id="MobiDB-lite"/>
    </source>
</evidence>
<feature type="signal peptide" evidence="2">
    <location>
        <begin position="1"/>
        <end position="18"/>
    </location>
</feature>
<protein>
    <submittedName>
        <fullName evidence="3">Uncharacterized protein</fullName>
    </submittedName>
</protein>
<organism evidence="3 6">
    <name type="scientific">Loxostege sticticalis</name>
    <name type="common">Beet webworm moth</name>
    <dbReference type="NCBI Taxonomy" id="481309"/>
    <lineage>
        <taxon>Eukaryota</taxon>
        <taxon>Metazoa</taxon>
        <taxon>Ecdysozoa</taxon>
        <taxon>Arthropoda</taxon>
        <taxon>Hexapoda</taxon>
        <taxon>Insecta</taxon>
        <taxon>Pterygota</taxon>
        <taxon>Neoptera</taxon>
        <taxon>Endopterygota</taxon>
        <taxon>Lepidoptera</taxon>
        <taxon>Glossata</taxon>
        <taxon>Ditrysia</taxon>
        <taxon>Pyraloidea</taxon>
        <taxon>Crambidae</taxon>
        <taxon>Pyraustinae</taxon>
        <taxon>Loxostege</taxon>
    </lineage>
</organism>
<evidence type="ECO:0000313" key="3">
    <source>
        <dbReference type="EMBL" id="KAL0828810.1"/>
    </source>
</evidence>
<evidence type="ECO:0000256" key="2">
    <source>
        <dbReference type="SAM" id="SignalP"/>
    </source>
</evidence>
<sequence>MDYTIPILLLSLCACVYSEPLPDALQRRSDRGVYASDYSRDYEPYAFAAIPLHSPIPVLHVLSHVPNDQHRAQSINRPTYALPQFAPNRYGQPNRYEEPTRYGQPHRYASPYPYAASMSYVMYTNPPETEESAPTILYARPNPSGGYTYRRRPNKNRTPPKRPPNEPVIIKIHKYRIIRDR</sequence>
<name>A0ABD0STD7_LOXSC</name>
<dbReference type="Proteomes" id="UP001549920">
    <property type="component" value="Unassembled WGS sequence"/>
</dbReference>
<evidence type="ECO:0000313" key="5">
    <source>
        <dbReference type="Proteomes" id="UP001549920"/>
    </source>
</evidence>
<keyword evidence="2" id="KW-0732">Signal</keyword>
<dbReference type="EMBL" id="JBEUOH010000015">
    <property type="protein sequence ID" value="KAL0878477.1"/>
    <property type="molecule type" value="Genomic_DNA"/>
</dbReference>
<keyword evidence="5" id="KW-1185">Reference proteome</keyword>
<feature type="compositionally biased region" description="Basic residues" evidence="1">
    <location>
        <begin position="149"/>
        <end position="160"/>
    </location>
</feature>
<evidence type="ECO:0000313" key="6">
    <source>
        <dbReference type="Proteomes" id="UP001549921"/>
    </source>
</evidence>
<reference evidence="5 6" key="1">
    <citation type="submission" date="2024-06" db="EMBL/GenBank/DDBJ databases">
        <title>A chromosome-level genome assembly of beet webworm, Loxostege sticticalis.</title>
        <authorList>
            <person name="Zhang Y."/>
        </authorList>
    </citation>
    <scope>NUCLEOTIDE SEQUENCE [LARGE SCALE GENOMIC DNA]</scope>
    <source>
        <strain evidence="4">AQ026</strain>
        <strain evidence="3">AQ028</strain>
        <tissue evidence="3">Male pupae</tissue>
        <tissue evidence="4">Whole body</tissue>
    </source>
</reference>
<dbReference type="Proteomes" id="UP001549921">
    <property type="component" value="Unassembled WGS sequence"/>
</dbReference>
<comment type="caution">
    <text evidence="3">The sequence shown here is derived from an EMBL/GenBank/DDBJ whole genome shotgun (WGS) entry which is preliminary data.</text>
</comment>
<feature type="region of interest" description="Disordered" evidence="1">
    <location>
        <begin position="138"/>
        <end position="166"/>
    </location>
</feature>
<evidence type="ECO:0000313" key="4">
    <source>
        <dbReference type="EMBL" id="KAL0878477.1"/>
    </source>
</evidence>
<feature type="chain" id="PRO_5044722766" evidence="2">
    <location>
        <begin position="19"/>
        <end position="181"/>
    </location>
</feature>